<feature type="domain" description="F-box" evidence="1">
    <location>
        <begin position="19"/>
        <end position="56"/>
    </location>
</feature>
<evidence type="ECO:0000313" key="4">
    <source>
        <dbReference type="Proteomes" id="UP001187192"/>
    </source>
</evidence>
<dbReference type="PANTHER" id="PTHR24414">
    <property type="entry name" value="F-BOX/KELCH-REPEAT PROTEIN SKIP4"/>
    <property type="match status" value="1"/>
</dbReference>
<evidence type="ECO:0008006" key="5">
    <source>
        <dbReference type="Google" id="ProtNLM"/>
    </source>
</evidence>
<keyword evidence="4" id="KW-1185">Reference proteome</keyword>
<feature type="domain" description="FKB95-like N-terminal Kelch" evidence="2">
    <location>
        <begin position="83"/>
        <end position="336"/>
    </location>
</feature>
<proteinExistence type="predicted"/>
<gene>
    <name evidence="3" type="ORF">TIFTF001_004173</name>
</gene>
<dbReference type="Pfam" id="PF00646">
    <property type="entry name" value="F-box"/>
    <property type="match status" value="1"/>
</dbReference>
<reference evidence="3" key="1">
    <citation type="submission" date="2023-07" db="EMBL/GenBank/DDBJ databases">
        <title>draft genome sequence of fig (Ficus carica).</title>
        <authorList>
            <person name="Takahashi T."/>
            <person name="Nishimura K."/>
        </authorList>
    </citation>
    <scope>NUCLEOTIDE SEQUENCE</scope>
</reference>
<dbReference type="SUPFAM" id="SSF117281">
    <property type="entry name" value="Kelch motif"/>
    <property type="match status" value="1"/>
</dbReference>
<evidence type="ECO:0000259" key="2">
    <source>
        <dbReference type="Pfam" id="PF25210"/>
    </source>
</evidence>
<dbReference type="InterPro" id="IPR001810">
    <property type="entry name" value="F-box_dom"/>
</dbReference>
<dbReference type="InterPro" id="IPR036047">
    <property type="entry name" value="F-box-like_dom_sf"/>
</dbReference>
<dbReference type="CDD" id="cd22152">
    <property type="entry name" value="F-box_AtAFR-like"/>
    <property type="match status" value="1"/>
</dbReference>
<name>A0AA88CVJ8_FICCA</name>
<evidence type="ECO:0000313" key="3">
    <source>
        <dbReference type="EMBL" id="GMN33460.1"/>
    </source>
</evidence>
<comment type="caution">
    <text evidence="3">The sequence shown here is derived from an EMBL/GenBank/DDBJ whole genome shotgun (WGS) entry which is preliminary data.</text>
</comment>
<dbReference type="SMART" id="SM00612">
    <property type="entry name" value="Kelch"/>
    <property type="match status" value="1"/>
</dbReference>
<dbReference type="InterPro" id="IPR015915">
    <property type="entry name" value="Kelch-typ_b-propeller"/>
</dbReference>
<evidence type="ECO:0000259" key="1">
    <source>
        <dbReference type="Pfam" id="PF00646"/>
    </source>
</evidence>
<dbReference type="SUPFAM" id="SSF81383">
    <property type="entry name" value="F-box domain"/>
    <property type="match status" value="1"/>
</dbReference>
<accession>A0AA88CVJ8</accession>
<organism evidence="3 4">
    <name type="scientific">Ficus carica</name>
    <name type="common">Common fig</name>
    <dbReference type="NCBI Taxonomy" id="3494"/>
    <lineage>
        <taxon>Eukaryota</taxon>
        <taxon>Viridiplantae</taxon>
        <taxon>Streptophyta</taxon>
        <taxon>Embryophyta</taxon>
        <taxon>Tracheophyta</taxon>
        <taxon>Spermatophyta</taxon>
        <taxon>Magnoliopsida</taxon>
        <taxon>eudicotyledons</taxon>
        <taxon>Gunneridae</taxon>
        <taxon>Pentapetalae</taxon>
        <taxon>rosids</taxon>
        <taxon>fabids</taxon>
        <taxon>Rosales</taxon>
        <taxon>Moraceae</taxon>
        <taxon>Ficeae</taxon>
        <taxon>Ficus</taxon>
    </lineage>
</organism>
<dbReference type="Pfam" id="PF25210">
    <property type="entry name" value="Kelch_FKB95"/>
    <property type="match status" value="1"/>
</dbReference>
<dbReference type="AlphaFoldDB" id="A0AA88CVJ8"/>
<dbReference type="Gene3D" id="2.120.10.80">
    <property type="entry name" value="Kelch-type beta propeller"/>
    <property type="match status" value="1"/>
</dbReference>
<dbReference type="InterPro" id="IPR006652">
    <property type="entry name" value="Kelch_1"/>
</dbReference>
<dbReference type="InterPro" id="IPR050354">
    <property type="entry name" value="F-box/kelch-repeat_ARATH"/>
</dbReference>
<dbReference type="EMBL" id="BTGU01000004">
    <property type="protein sequence ID" value="GMN33460.1"/>
    <property type="molecule type" value="Genomic_DNA"/>
</dbReference>
<sequence>MATTEQLSEPLTEVLIPFFPNDVALNILARVPRQYHPVLSAVSKPIRSAVFSPHFFAVRSLLNATESILYLQVGSMCHSHDHWFAVHRNPNPIHNNLLQLAPVPRIPTETGIRGSAYAAVGPKIYVLGGCTDSEGDEPSSEVWVLDCRSHTWERGPSMRFPRYNAEAIAVDGEVYVVGGFPAMPWVEVLDPTVGRWEAIPIPSPSPDTTEAYFYALELVDGKISFMFLGNEDDKQFRLDPTTKTWEVLLDDKPYKRGICVVDGVSYRLLHGMKFERFDKRVGMWKELKHVEQGKPKYLWGPKLLNLKGRLVMVFEEVTNDSEMGNKIGLWSVEINLLVGFVVSTGELLQDEVL</sequence>
<protein>
    <recommendedName>
        <fullName evidence="5">F-box/kelch-repeat protein</fullName>
    </recommendedName>
</protein>
<dbReference type="InterPro" id="IPR057499">
    <property type="entry name" value="Kelch_FKB95"/>
</dbReference>
<dbReference type="Proteomes" id="UP001187192">
    <property type="component" value="Unassembled WGS sequence"/>
</dbReference>
<dbReference type="PANTHER" id="PTHR24414:SF23">
    <property type="entry name" value="F-BOX_KELCH-REPEAT PROTEIN SKIP6"/>
    <property type="match status" value="1"/>
</dbReference>